<evidence type="ECO:0000313" key="1">
    <source>
        <dbReference type="EMBL" id="VDP14278.1"/>
    </source>
</evidence>
<dbReference type="WBParaSite" id="HPBE_0001917701-mRNA-1">
    <property type="protein sequence ID" value="HPBE_0001917701-mRNA-1"/>
    <property type="gene ID" value="HPBE_0001917701"/>
</dbReference>
<dbReference type="AlphaFoldDB" id="A0A183GAU9"/>
<organism evidence="2 3">
    <name type="scientific">Heligmosomoides polygyrus</name>
    <name type="common">Parasitic roundworm</name>
    <dbReference type="NCBI Taxonomy" id="6339"/>
    <lineage>
        <taxon>Eukaryota</taxon>
        <taxon>Metazoa</taxon>
        <taxon>Ecdysozoa</taxon>
        <taxon>Nematoda</taxon>
        <taxon>Chromadorea</taxon>
        <taxon>Rhabditida</taxon>
        <taxon>Rhabditina</taxon>
        <taxon>Rhabditomorpha</taxon>
        <taxon>Strongyloidea</taxon>
        <taxon>Heligmosomidae</taxon>
        <taxon>Heligmosomoides</taxon>
    </lineage>
</organism>
<accession>A0A3P8BYD6</accession>
<reference evidence="3" key="2">
    <citation type="submission" date="2019-09" db="UniProtKB">
        <authorList>
            <consortium name="WormBaseParasite"/>
        </authorList>
    </citation>
    <scope>IDENTIFICATION</scope>
</reference>
<protein>
    <submittedName>
        <fullName evidence="3">SCP domain-containing protein</fullName>
    </submittedName>
</protein>
<reference evidence="1 2" key="1">
    <citation type="submission" date="2018-11" db="EMBL/GenBank/DDBJ databases">
        <authorList>
            <consortium name="Pathogen Informatics"/>
        </authorList>
    </citation>
    <scope>NUCLEOTIDE SEQUENCE [LARGE SCALE GENOMIC DNA]</scope>
</reference>
<proteinExistence type="predicted"/>
<evidence type="ECO:0000313" key="2">
    <source>
        <dbReference type="Proteomes" id="UP000050761"/>
    </source>
</evidence>
<keyword evidence="2" id="KW-1185">Reference proteome</keyword>
<gene>
    <name evidence="1" type="ORF">HPBE_LOCUS19176</name>
</gene>
<accession>A0A183GAU9</accession>
<evidence type="ECO:0000313" key="3">
    <source>
        <dbReference type="WBParaSite" id="HPBE_0001917701-mRNA-1"/>
    </source>
</evidence>
<dbReference type="Proteomes" id="UP000050761">
    <property type="component" value="Unassembled WGS sequence"/>
</dbReference>
<name>A0A183GAU9_HELPZ</name>
<sequence>MLSILAVWYEGMEKHAKEEALAPGSKTGDRSPYVKVDGELTFSKDDGRDLTAKVQEVLRKKFIRGLSKKVRGLSSNTPYACNGVYNTEGAEDKLTVVCLYNKGSSS</sequence>
<dbReference type="EMBL" id="UZAH01031184">
    <property type="protein sequence ID" value="VDP14278.1"/>
    <property type="molecule type" value="Genomic_DNA"/>
</dbReference>